<dbReference type="GO" id="GO:0046872">
    <property type="term" value="F:metal ion binding"/>
    <property type="evidence" value="ECO:0007669"/>
    <property type="project" value="UniProtKB-UniRule"/>
</dbReference>
<evidence type="ECO:0000256" key="7">
    <source>
        <dbReference type="ARBA" id="ARBA00022842"/>
    </source>
</evidence>
<dbReference type="OrthoDB" id="9798176at2"/>
<keyword evidence="11" id="KW-1185">Reference proteome</keyword>
<evidence type="ECO:0000256" key="1">
    <source>
        <dbReference type="ARBA" id="ARBA00001946"/>
    </source>
</evidence>
<evidence type="ECO:0000313" key="10">
    <source>
        <dbReference type="EMBL" id="SHN52479.1"/>
    </source>
</evidence>
<evidence type="ECO:0000256" key="9">
    <source>
        <dbReference type="HAMAP-Rule" id="MF_01471"/>
    </source>
</evidence>
<keyword evidence="5 9" id="KW-0255">Endonuclease</keyword>
<dbReference type="GO" id="GO:0004521">
    <property type="term" value="F:RNA endonuclease activity"/>
    <property type="evidence" value="ECO:0007669"/>
    <property type="project" value="InterPro"/>
</dbReference>
<dbReference type="RefSeq" id="WP_072746003.1">
    <property type="nucleotide sequence ID" value="NZ_FOHL01000002.1"/>
</dbReference>
<dbReference type="GO" id="GO:0043571">
    <property type="term" value="P:maintenance of CRISPR repeat elements"/>
    <property type="evidence" value="ECO:0007669"/>
    <property type="project" value="UniProtKB-UniRule"/>
</dbReference>
<proteinExistence type="inferred from homology"/>
<comment type="similarity">
    <text evidence="2 9">Belongs to the CRISPR-associated endoribonuclease Cas2 protein family.</text>
</comment>
<accession>A0A1M7S1H4</accession>
<dbReference type="GO" id="GO:0016787">
    <property type="term" value="F:hydrolase activity"/>
    <property type="evidence" value="ECO:0007669"/>
    <property type="project" value="UniProtKB-KW"/>
</dbReference>
<dbReference type="CDD" id="cd09725">
    <property type="entry name" value="Cas2_I_II_III"/>
    <property type="match status" value="1"/>
</dbReference>
<gene>
    <name evidence="9" type="primary">cas2</name>
    <name evidence="10" type="ORF">SAMN05216200_101454</name>
</gene>
<evidence type="ECO:0000256" key="5">
    <source>
        <dbReference type="ARBA" id="ARBA00022759"/>
    </source>
</evidence>
<feature type="binding site" evidence="9">
    <location>
        <position position="8"/>
    </location>
    <ligand>
        <name>Mg(2+)</name>
        <dbReference type="ChEBI" id="CHEBI:18420"/>
        <note>catalytic</note>
    </ligand>
</feature>
<evidence type="ECO:0000313" key="11">
    <source>
        <dbReference type="Proteomes" id="UP000184066"/>
    </source>
</evidence>
<dbReference type="EC" id="3.1.-.-" evidence="9"/>
<dbReference type="Pfam" id="PF09827">
    <property type="entry name" value="CRISPR_Cas2"/>
    <property type="match status" value="1"/>
</dbReference>
<keyword evidence="6 9" id="KW-0378">Hydrolase</keyword>
<dbReference type="Gene3D" id="3.30.70.240">
    <property type="match status" value="1"/>
</dbReference>
<dbReference type="GO" id="GO:0051607">
    <property type="term" value="P:defense response to virus"/>
    <property type="evidence" value="ECO:0007669"/>
    <property type="project" value="UniProtKB-UniRule"/>
</dbReference>
<dbReference type="SUPFAM" id="SSF143430">
    <property type="entry name" value="TTP0101/SSO1404-like"/>
    <property type="match status" value="1"/>
</dbReference>
<dbReference type="InterPro" id="IPR021127">
    <property type="entry name" value="CRISPR_associated_Cas2"/>
</dbReference>
<keyword evidence="3 9" id="KW-0540">Nuclease</keyword>
<dbReference type="STRING" id="1189325.SAMN04488119_10264"/>
<comment type="function">
    <text evidence="9">CRISPR (clustered regularly interspaced short palindromic repeat), is an adaptive immune system that provides protection against mobile genetic elements (viruses, transposable elements and conjugative plasmids). CRISPR clusters contain sequences complementary to antecedent mobile elements and target invading nucleic acids. CRISPR clusters are transcribed and processed into CRISPR RNA (crRNA). Functions as a ssRNA-specific endoribonuclease. Involved in the integration of spacer DNA into the CRISPR cassette.</text>
</comment>
<evidence type="ECO:0000256" key="4">
    <source>
        <dbReference type="ARBA" id="ARBA00022723"/>
    </source>
</evidence>
<dbReference type="Proteomes" id="UP000184066">
    <property type="component" value="Unassembled WGS sequence"/>
</dbReference>
<protein>
    <recommendedName>
        <fullName evidence="9">CRISPR-associated endoribonuclease Cas2</fullName>
        <ecNumber evidence="9">3.1.-.-</ecNumber>
    </recommendedName>
</protein>
<reference evidence="10 11" key="1">
    <citation type="submission" date="2016-12" db="EMBL/GenBank/DDBJ databases">
        <authorList>
            <person name="Song W.-J."/>
            <person name="Kurnit D.M."/>
        </authorList>
    </citation>
    <scope>NUCLEOTIDE SEQUENCE [LARGE SCALE GENOMIC DNA]</scope>
    <source>
        <strain evidence="10 11">CGMCC 1.10808</strain>
    </source>
</reference>
<evidence type="ECO:0000256" key="6">
    <source>
        <dbReference type="ARBA" id="ARBA00022801"/>
    </source>
</evidence>
<sequence>MSWLLAYDVACPRRWRAVHGLASDHGHRLQYSLWWLPLSRLEMDRLWRDLAKCIDPAADDVRAYPFPNDAWCRLWGAPPWGDGVVDRFSMRFSASWRDRP</sequence>
<name>A0A1M7S1H4_9RHOB</name>
<comment type="subunit">
    <text evidence="9">Homodimer, forms a heterotetramer with a Cas1 homodimer.</text>
</comment>
<evidence type="ECO:0000256" key="8">
    <source>
        <dbReference type="ARBA" id="ARBA00023118"/>
    </source>
</evidence>
<evidence type="ECO:0000256" key="3">
    <source>
        <dbReference type="ARBA" id="ARBA00022722"/>
    </source>
</evidence>
<keyword evidence="4 9" id="KW-0479">Metal-binding</keyword>
<evidence type="ECO:0000256" key="2">
    <source>
        <dbReference type="ARBA" id="ARBA00009959"/>
    </source>
</evidence>
<dbReference type="EMBL" id="FRDL01000001">
    <property type="protein sequence ID" value="SHN52479.1"/>
    <property type="molecule type" value="Genomic_DNA"/>
</dbReference>
<organism evidence="10 11">
    <name type="scientific">Oceanicella actignis</name>
    <dbReference type="NCBI Taxonomy" id="1189325"/>
    <lineage>
        <taxon>Bacteria</taxon>
        <taxon>Pseudomonadati</taxon>
        <taxon>Pseudomonadota</taxon>
        <taxon>Alphaproteobacteria</taxon>
        <taxon>Rhodobacterales</taxon>
        <taxon>Paracoccaceae</taxon>
        <taxon>Oceanicella</taxon>
    </lineage>
</organism>
<comment type="cofactor">
    <cofactor evidence="1 9">
        <name>Mg(2+)</name>
        <dbReference type="ChEBI" id="CHEBI:18420"/>
    </cofactor>
</comment>
<dbReference type="HAMAP" id="MF_01471">
    <property type="entry name" value="Cas2"/>
    <property type="match status" value="1"/>
</dbReference>
<dbReference type="InterPro" id="IPR019199">
    <property type="entry name" value="Virulence_VapD/CRISPR_Cas2"/>
</dbReference>
<dbReference type="AlphaFoldDB" id="A0A1M7S1H4"/>
<keyword evidence="8 9" id="KW-0051">Antiviral defense</keyword>
<keyword evidence="7 9" id="KW-0460">Magnesium</keyword>